<keyword evidence="3" id="KW-0804">Transcription</keyword>
<dbReference type="Proteomes" id="UP000663508">
    <property type="component" value="Plasmid pVL1_3"/>
</dbReference>
<dbReference type="KEGG" id="mind:mvi_64400"/>
<dbReference type="Pfam" id="PF00027">
    <property type="entry name" value="cNMP_binding"/>
    <property type="match status" value="1"/>
</dbReference>
<evidence type="ECO:0000313" key="6">
    <source>
        <dbReference type="Proteomes" id="UP000663508"/>
    </source>
</evidence>
<dbReference type="InterPro" id="IPR050397">
    <property type="entry name" value="Env_Response_Regulators"/>
</dbReference>
<dbReference type="Pfam" id="PF13545">
    <property type="entry name" value="HTH_Crp_2"/>
    <property type="match status" value="1"/>
</dbReference>
<evidence type="ECO:0000259" key="4">
    <source>
        <dbReference type="PROSITE" id="PS51063"/>
    </source>
</evidence>
<dbReference type="InterPro" id="IPR014710">
    <property type="entry name" value="RmlC-like_jellyroll"/>
</dbReference>
<evidence type="ECO:0000256" key="2">
    <source>
        <dbReference type="ARBA" id="ARBA00023125"/>
    </source>
</evidence>
<dbReference type="Gene3D" id="1.10.10.10">
    <property type="entry name" value="Winged helix-like DNA-binding domain superfamily/Winged helix DNA-binding domain"/>
    <property type="match status" value="1"/>
</dbReference>
<gene>
    <name evidence="5" type="ORF">mvi_64400</name>
</gene>
<dbReference type="RefSeq" id="WP_207184013.1">
    <property type="nucleotide sequence ID" value="NZ_AP024148.1"/>
</dbReference>
<dbReference type="GO" id="GO:0005829">
    <property type="term" value="C:cytosol"/>
    <property type="evidence" value="ECO:0007669"/>
    <property type="project" value="TreeGrafter"/>
</dbReference>
<reference evidence="5" key="1">
    <citation type="submission" date="2020-11" db="EMBL/GenBank/DDBJ databases">
        <title>Complete genome sequence of a novel pathogenic Methylobacterium strain isolated from rice in Vietnam.</title>
        <authorList>
            <person name="Lai K."/>
            <person name="Okazaki S."/>
            <person name="Higashi K."/>
            <person name="Mori H."/>
            <person name="Toyoda A."/>
            <person name="Kurokawa K."/>
        </authorList>
    </citation>
    <scope>NUCLEOTIDE SEQUENCE</scope>
    <source>
        <strain evidence="5">VL1</strain>
        <plasmid evidence="5">pVL1_3</plasmid>
    </source>
</reference>
<accession>A0A8H8X0Y4</accession>
<name>A0A8H8X0Y4_9HYPH</name>
<dbReference type="Gene3D" id="2.60.120.10">
    <property type="entry name" value="Jelly Rolls"/>
    <property type="match status" value="1"/>
</dbReference>
<dbReference type="InterPro" id="IPR036388">
    <property type="entry name" value="WH-like_DNA-bd_sf"/>
</dbReference>
<dbReference type="PROSITE" id="PS51063">
    <property type="entry name" value="HTH_CRP_2"/>
    <property type="match status" value="1"/>
</dbReference>
<evidence type="ECO:0000313" key="5">
    <source>
        <dbReference type="EMBL" id="BCM87979.1"/>
    </source>
</evidence>
<keyword evidence="5" id="KW-0614">Plasmid</keyword>
<proteinExistence type="predicted"/>
<dbReference type="InterPro" id="IPR012318">
    <property type="entry name" value="HTH_CRP"/>
</dbReference>
<evidence type="ECO:0000256" key="3">
    <source>
        <dbReference type="ARBA" id="ARBA00023163"/>
    </source>
</evidence>
<feature type="domain" description="HTH crp-type" evidence="4">
    <location>
        <begin position="165"/>
        <end position="239"/>
    </location>
</feature>
<dbReference type="SUPFAM" id="SSF46785">
    <property type="entry name" value="Winged helix' DNA-binding domain"/>
    <property type="match status" value="1"/>
</dbReference>
<evidence type="ECO:0000256" key="1">
    <source>
        <dbReference type="ARBA" id="ARBA00023015"/>
    </source>
</evidence>
<protein>
    <submittedName>
        <fullName evidence="5">Crp/Fnr family transcriptional regulator</fullName>
    </submittedName>
</protein>
<dbReference type="InterPro" id="IPR000595">
    <property type="entry name" value="cNMP-bd_dom"/>
</dbReference>
<dbReference type="PANTHER" id="PTHR24567">
    <property type="entry name" value="CRP FAMILY TRANSCRIPTIONAL REGULATORY PROTEIN"/>
    <property type="match status" value="1"/>
</dbReference>
<geneLocation type="plasmid" evidence="5 6">
    <name>pVL1_3</name>
</geneLocation>
<dbReference type="SMART" id="SM00419">
    <property type="entry name" value="HTH_CRP"/>
    <property type="match status" value="1"/>
</dbReference>
<dbReference type="GO" id="GO:0003677">
    <property type="term" value="F:DNA binding"/>
    <property type="evidence" value="ECO:0007669"/>
    <property type="project" value="UniProtKB-KW"/>
</dbReference>
<keyword evidence="2" id="KW-0238">DNA-binding</keyword>
<dbReference type="SUPFAM" id="SSF51206">
    <property type="entry name" value="cAMP-binding domain-like"/>
    <property type="match status" value="1"/>
</dbReference>
<dbReference type="InterPro" id="IPR036390">
    <property type="entry name" value="WH_DNA-bd_sf"/>
</dbReference>
<dbReference type="AlphaFoldDB" id="A0A8H8X0Y4"/>
<dbReference type="EMBL" id="AP024148">
    <property type="protein sequence ID" value="BCM87979.1"/>
    <property type="molecule type" value="Genomic_DNA"/>
</dbReference>
<sequence length="263" mass="29015">MSSGLEQVSGVRCASSAGSRHHHPLVRKLARLAPLTEADAAALSHLSAGMRQVAAHTDLVHEGDPLTEAVLVLQGFAIRYKLRDTGARQILAYLVPGDLCDLDAALLGELDYTISTLSAGFVARIPRETLSDILEQHPNVARGLRLSKLIEEATTRCWLANVGCRSALERVAHLLCELQVRLQTVGFTTENGYEFPITQQDLGDTVGLSNVHVNRTLRALREQHLIGWHSKQLTILDLPRLQEIAEFKPNYLRATADYTQLFL</sequence>
<dbReference type="InterPro" id="IPR018490">
    <property type="entry name" value="cNMP-bd_dom_sf"/>
</dbReference>
<dbReference type="GO" id="GO:0003700">
    <property type="term" value="F:DNA-binding transcription factor activity"/>
    <property type="evidence" value="ECO:0007669"/>
    <property type="project" value="TreeGrafter"/>
</dbReference>
<dbReference type="PANTHER" id="PTHR24567:SF68">
    <property type="entry name" value="DNA-BINDING TRANSCRIPTIONAL DUAL REGULATOR CRP"/>
    <property type="match status" value="1"/>
</dbReference>
<organism evidence="5 6">
    <name type="scientific">Methylobacterium indicum</name>
    <dbReference type="NCBI Taxonomy" id="1775910"/>
    <lineage>
        <taxon>Bacteria</taxon>
        <taxon>Pseudomonadati</taxon>
        <taxon>Pseudomonadota</taxon>
        <taxon>Alphaproteobacteria</taxon>
        <taxon>Hyphomicrobiales</taxon>
        <taxon>Methylobacteriaceae</taxon>
        <taxon>Methylobacterium</taxon>
    </lineage>
</organism>
<dbReference type="CDD" id="cd00038">
    <property type="entry name" value="CAP_ED"/>
    <property type="match status" value="1"/>
</dbReference>
<dbReference type="SMART" id="SM00100">
    <property type="entry name" value="cNMP"/>
    <property type="match status" value="1"/>
</dbReference>
<keyword evidence="1" id="KW-0805">Transcription regulation</keyword>